<feature type="domain" description="BTB" evidence="1">
    <location>
        <begin position="36"/>
        <end position="103"/>
    </location>
</feature>
<organism evidence="2">
    <name type="scientific">Bracon brevicornis</name>
    <dbReference type="NCBI Taxonomy" id="1563983"/>
    <lineage>
        <taxon>Eukaryota</taxon>
        <taxon>Metazoa</taxon>
        <taxon>Ecdysozoa</taxon>
        <taxon>Arthropoda</taxon>
        <taxon>Hexapoda</taxon>
        <taxon>Insecta</taxon>
        <taxon>Pterygota</taxon>
        <taxon>Neoptera</taxon>
        <taxon>Endopterygota</taxon>
        <taxon>Hymenoptera</taxon>
        <taxon>Apocrita</taxon>
        <taxon>Ichneumonoidea</taxon>
        <taxon>Braconidae</taxon>
        <taxon>Braconinae</taxon>
        <taxon>Bracon</taxon>
    </lineage>
</organism>
<dbReference type="FunFam" id="3.30.710.10:FF:000159">
    <property type="entry name" value="Speckle-type POZ protein B"/>
    <property type="match status" value="1"/>
</dbReference>
<dbReference type="EMBL" id="CADCXW020000015">
    <property type="protein sequence ID" value="CAD1548351.1"/>
    <property type="molecule type" value="Genomic_DNA"/>
</dbReference>
<dbReference type="CDD" id="cd14733">
    <property type="entry name" value="BACK"/>
    <property type="match status" value="1"/>
</dbReference>
<accession>A0A6V7J9U8</accession>
<evidence type="ECO:0000259" key="1">
    <source>
        <dbReference type="PROSITE" id="PS50097"/>
    </source>
</evidence>
<dbReference type="InterPro" id="IPR000210">
    <property type="entry name" value="BTB/POZ_dom"/>
</dbReference>
<dbReference type="Pfam" id="PF00651">
    <property type="entry name" value="BTB"/>
    <property type="match status" value="1"/>
</dbReference>
<reference evidence="2" key="1">
    <citation type="submission" date="2020-07" db="EMBL/GenBank/DDBJ databases">
        <authorList>
            <person name="Ferguson B K."/>
        </authorList>
    </citation>
    <scope>NUCLEOTIDE SEQUENCE</scope>
    <source>
        <strain evidence="2">L06</strain>
    </source>
</reference>
<dbReference type="SMART" id="SM00225">
    <property type="entry name" value="BTB"/>
    <property type="match status" value="1"/>
</dbReference>
<dbReference type="Gene3D" id="3.30.710.10">
    <property type="entry name" value="Potassium Channel Kv1.1, Chain A"/>
    <property type="match status" value="1"/>
</dbReference>
<gene>
    <name evidence="2" type="ORF">BBRV_LOCUS45814</name>
</gene>
<dbReference type="InterPro" id="IPR011333">
    <property type="entry name" value="SKP1/BTB/POZ_sf"/>
</dbReference>
<dbReference type="SUPFAM" id="SSF54695">
    <property type="entry name" value="POZ domain"/>
    <property type="match status" value="1"/>
</dbReference>
<sequence>MAIVTETARAGITCDLQKHHLEEDCRQLLNEPNLFTDVTILVDGQRFPAHKLFLAMRSPVFAAMFSHKLKENETNEVHIEDTDPEVVQAMLEFIYTDRVSNITPLARDLLAVADKYNLVGLKTMCEEKLYETLQTDNAGEILMLAEMYGSSDFVSCVIGFVSDHFRDIVQTEAFDEVNSVEILKRLMDALAAKKRRRAHA</sequence>
<dbReference type="Gene3D" id="1.25.40.420">
    <property type="match status" value="1"/>
</dbReference>
<dbReference type="AlphaFoldDB" id="A0A6V7J9U8"/>
<dbReference type="PROSITE" id="PS50097">
    <property type="entry name" value="BTB"/>
    <property type="match status" value="1"/>
</dbReference>
<protein>
    <recommendedName>
        <fullName evidence="1">BTB domain-containing protein</fullName>
    </recommendedName>
</protein>
<evidence type="ECO:0000313" key="2">
    <source>
        <dbReference type="EMBL" id="CAD1548351.1"/>
    </source>
</evidence>
<dbReference type="PANTHER" id="PTHR24413">
    <property type="entry name" value="SPECKLE-TYPE POZ PROTEIN"/>
    <property type="match status" value="1"/>
</dbReference>
<name>A0A6V7J9U8_9HYME</name>
<proteinExistence type="predicted"/>